<dbReference type="PANTHER" id="PTHR32182">
    <property type="entry name" value="DNA REPLICATION AND REPAIR PROTEIN RECF"/>
    <property type="match status" value="1"/>
</dbReference>
<reference evidence="3 4" key="1">
    <citation type="submission" date="2020-08" db="EMBL/GenBank/DDBJ databases">
        <title>Genome public.</title>
        <authorList>
            <person name="Liu C."/>
            <person name="Sun Q."/>
        </authorList>
    </citation>
    <scope>NUCLEOTIDE SEQUENCE [LARGE SCALE GENOMIC DNA]</scope>
    <source>
        <strain evidence="3 4">NSJ-10</strain>
    </source>
</reference>
<dbReference type="SUPFAM" id="SSF52540">
    <property type="entry name" value="P-loop containing nucleoside triphosphate hydrolases"/>
    <property type="match status" value="2"/>
</dbReference>
<feature type="domain" description="RecF/RecN/SMC N-terminal" evidence="2">
    <location>
        <begin position="84"/>
        <end position="703"/>
    </location>
</feature>
<comment type="caution">
    <text evidence="3">The sequence shown here is derived from an EMBL/GenBank/DDBJ whole genome shotgun (WGS) entry which is preliminary data.</text>
</comment>
<dbReference type="PANTHER" id="PTHR32182:SF0">
    <property type="entry name" value="DNA REPLICATION AND REPAIR PROTEIN RECF"/>
    <property type="match status" value="1"/>
</dbReference>
<feature type="coiled-coil region" evidence="1">
    <location>
        <begin position="476"/>
        <end position="538"/>
    </location>
</feature>
<evidence type="ECO:0000313" key="4">
    <source>
        <dbReference type="Proteomes" id="UP000615234"/>
    </source>
</evidence>
<dbReference type="InterPro" id="IPR003395">
    <property type="entry name" value="RecF/RecN/SMC_N"/>
</dbReference>
<sequence>MSEIVGRELKRWSETLEELNEYDITLVNILLKHYETLIEAGGTAGGKRANKFVEYIREKQGVCDKTIETLSFGSEMNTKKIKKLNGLEVDSFRGFSVSRTFNLDKQYVFLYGPNGSGKSSFSEALEYSLLGVIEEADANKIKLSTYIKNTATKKGKKPTITCTYEDGSEDEAIIDYDAYRFAFVEKNRIADFSHISVLNSKNQSERIAALFGLSAFNEFVHGFTTNFDEKYLTTSSVTEKLFEEKKLSRDSKEKQLQESKDELNRIRDLLVEEIAKLKKREITEVDSALDYLENPTTGILTVKIAERDKQYVTPIPVEHIESFINYILKLQKNLKIVDENRNKLSDMALQVNYKNLYEIISELEETTNCPACGTNLANAERNPYEYAKEQLKTFTEIELIQKKINDAAQNARENIREILDFISGNQEFFKLLQIKTDNMVSVELEDIRMYVDTVSKWFEFCEELKGFDKIVARNKIEEYNKAANKSNSEYDQQVAKLSAVRNALVTLKTQMNEKEQIIKRCQKEIKEFDEQSEDTIKKIHEEKRICEFNAKIIEAYNKIIGSLIDYNNELPRQIAQDLEQRIVDYYNTINQDDADFEKIEELILPDATSDKMYITFADGSTSEALQVLSEGHIKILGLSILLAKAVHDNLNFIIFDDIVNAIDDDHRNGVADLLMNHADFANTQIILSTHGDQFIFKLQDKLGQKRVKENAIVYKFIPADSLEERGVIVEYSDSKTPLMAAEDKYNKNETKDAASKCRQAMECISYNLWNLIAKSSDATISVGMRSPKSLPDLSSIVDGLIKKTGKIKGMEDINAELKSLKEAGNWRVLNKGTHFEDEQKEFERADIKCVYDHLVKLDDMIRNMKIVNSAETK</sequence>
<dbReference type="Proteomes" id="UP000615234">
    <property type="component" value="Unassembled WGS sequence"/>
</dbReference>
<dbReference type="InterPro" id="IPR027417">
    <property type="entry name" value="P-loop_NTPase"/>
</dbReference>
<keyword evidence="4" id="KW-1185">Reference proteome</keyword>
<protein>
    <recommendedName>
        <fullName evidence="2">RecF/RecN/SMC N-terminal domain-containing protein</fullName>
    </recommendedName>
</protein>
<feature type="coiled-coil region" evidence="1">
    <location>
        <begin position="242"/>
        <end position="280"/>
    </location>
</feature>
<evidence type="ECO:0000259" key="2">
    <source>
        <dbReference type="Pfam" id="PF02463"/>
    </source>
</evidence>
<gene>
    <name evidence="3" type="ORF">H8S09_04785</name>
</gene>
<dbReference type="GO" id="GO:0000731">
    <property type="term" value="P:DNA synthesis involved in DNA repair"/>
    <property type="evidence" value="ECO:0007669"/>
    <property type="project" value="TreeGrafter"/>
</dbReference>
<dbReference type="Pfam" id="PF02463">
    <property type="entry name" value="SMC_N"/>
    <property type="match status" value="1"/>
</dbReference>
<evidence type="ECO:0000313" key="3">
    <source>
        <dbReference type="EMBL" id="MBC5662214.1"/>
    </source>
</evidence>
<organism evidence="3 4">
    <name type="scientific">Coprococcus hominis</name>
    <name type="common">ex Liu et al. 2022</name>
    <dbReference type="NCBI Taxonomy" id="2763039"/>
    <lineage>
        <taxon>Bacteria</taxon>
        <taxon>Bacillati</taxon>
        <taxon>Bacillota</taxon>
        <taxon>Clostridia</taxon>
        <taxon>Lachnospirales</taxon>
        <taxon>Lachnospiraceae</taxon>
        <taxon>Coprococcus</taxon>
    </lineage>
</organism>
<name>A0A8I0DTB5_9FIRM</name>
<proteinExistence type="predicted"/>
<dbReference type="EMBL" id="JACOOX010000002">
    <property type="protein sequence ID" value="MBC5662214.1"/>
    <property type="molecule type" value="Genomic_DNA"/>
</dbReference>
<keyword evidence="1" id="KW-0175">Coiled coil</keyword>
<dbReference type="Gene3D" id="3.40.50.300">
    <property type="entry name" value="P-loop containing nucleotide triphosphate hydrolases"/>
    <property type="match status" value="2"/>
</dbReference>
<accession>A0A8I0DTB5</accession>
<evidence type="ECO:0000256" key="1">
    <source>
        <dbReference type="SAM" id="Coils"/>
    </source>
</evidence>
<dbReference type="AlphaFoldDB" id="A0A8I0DTB5"/>
<dbReference type="GO" id="GO:0006302">
    <property type="term" value="P:double-strand break repair"/>
    <property type="evidence" value="ECO:0007669"/>
    <property type="project" value="TreeGrafter"/>
</dbReference>
<dbReference type="RefSeq" id="WP_186847460.1">
    <property type="nucleotide sequence ID" value="NZ_JACOOX010000002.1"/>
</dbReference>